<evidence type="ECO:0000313" key="4">
    <source>
        <dbReference type="Proteomes" id="UP000239899"/>
    </source>
</evidence>
<dbReference type="InterPro" id="IPR036047">
    <property type="entry name" value="F-box-like_dom_sf"/>
</dbReference>
<organism evidence="3 4">
    <name type="scientific">Chlorella sorokiniana</name>
    <name type="common">Freshwater green alga</name>
    <dbReference type="NCBI Taxonomy" id="3076"/>
    <lineage>
        <taxon>Eukaryota</taxon>
        <taxon>Viridiplantae</taxon>
        <taxon>Chlorophyta</taxon>
        <taxon>core chlorophytes</taxon>
        <taxon>Trebouxiophyceae</taxon>
        <taxon>Chlorellales</taxon>
        <taxon>Chlorellaceae</taxon>
        <taxon>Chlorella clade</taxon>
        <taxon>Chlorella</taxon>
    </lineage>
</organism>
<dbReference type="Gene3D" id="3.80.10.10">
    <property type="entry name" value="Ribonuclease Inhibitor"/>
    <property type="match status" value="2"/>
</dbReference>
<sequence>MTAASVPELPAEVLEHIFSLREPGHRPHEPEGPLLSAVERLRCQLVCRAWRHALDACRWPLYSLKVEVWGFEINSLARATVLWLLRVRPGMQRLEMELSGPGGYQYEWLPSVTCNSLAVKFAHRALLQLQPATLTSLRLHEPQKVANLCGGAMPALARLELHNASLRTSSDLAALQRLTALHLGLLWDSLEQGAGIVARMAPSLRSLSVCVPPLVQQLGQEAARAVAAAGASQLTCLKFTSTACLAHLPAWPHLQVLLLERVHPTSIKAEQQALLAAATSLRRLGFHYHIFGPIDQAAARQKELDRMEELRLALGCTQLDIEPSGPDGHQYDWLQPVTCDSLAAETTLNAVLHLQPASALRSLALSAPFPLLERFLPALGRFTGLRQLELRASLSVVDNHIVDGVVDWQEDAVLRPSLLRHLPPQLRSLTAANFYTVRLDGEAARVPVPAPALAAQAAAAAAAAGSNAAAAGSSAVPAQLPPGLTRLCNSGAYRVALDMPLPGLAELNVSFCHHASLAGERLRLPQLTSLQLLEPRREASVRGGAMPALARLELCSPSLSLSSGLATLASVTELRITVFWESLQRGVDLVASLSPSLRSLSVTCPPGYDELGQEAAHALAAAGASQLARLKFGSPACLAHLSAWPHLQELFLERVHPTSVTAEQLAQLAAATSLRRLVFEFYGAGSLDEAAAAVAQRKEADRMEELRLALGCMVEQYWGAND</sequence>
<dbReference type="InterPro" id="IPR001810">
    <property type="entry name" value="F-box_dom"/>
</dbReference>
<protein>
    <submittedName>
        <fullName evidence="3">F-box leucine rich repeat</fullName>
    </submittedName>
</protein>
<accession>A0A2P6TGQ5</accession>
<dbReference type="Gene3D" id="1.20.1280.50">
    <property type="match status" value="1"/>
</dbReference>
<reference evidence="3 4" key="1">
    <citation type="journal article" date="2018" name="Plant J.">
        <title>Genome sequences of Chlorella sorokiniana UTEX 1602 and Micractinium conductrix SAG 241.80: implications to maltose excretion by a green alga.</title>
        <authorList>
            <person name="Arriola M.B."/>
            <person name="Velmurugan N."/>
            <person name="Zhang Y."/>
            <person name="Plunkett M.H."/>
            <person name="Hondzo H."/>
            <person name="Barney B.M."/>
        </authorList>
    </citation>
    <scope>NUCLEOTIDE SEQUENCE [LARGE SCALE GENOMIC DNA]</scope>
    <source>
        <strain evidence="4">UTEX 1602</strain>
    </source>
</reference>
<comment type="caution">
    <text evidence="3">The sequence shown here is derived from an EMBL/GenBank/DDBJ whole genome shotgun (WGS) entry which is preliminary data.</text>
</comment>
<dbReference type="PANTHER" id="PTHR38926">
    <property type="entry name" value="F-BOX DOMAIN CONTAINING PROTEIN, EXPRESSED"/>
    <property type="match status" value="1"/>
</dbReference>
<evidence type="ECO:0000256" key="1">
    <source>
        <dbReference type="ARBA" id="ARBA00004430"/>
    </source>
</evidence>
<name>A0A2P6TGQ5_CHLSO</name>
<evidence type="ECO:0000313" key="3">
    <source>
        <dbReference type="EMBL" id="PRW33299.1"/>
    </source>
</evidence>
<dbReference type="SUPFAM" id="SSF81383">
    <property type="entry name" value="F-box domain"/>
    <property type="match status" value="1"/>
</dbReference>
<comment type="subcellular location">
    <subcellularLocation>
        <location evidence="1">Cytoplasm</location>
        <location evidence="1">Cytoskeleton</location>
        <location evidence="1">Cilium axoneme</location>
    </subcellularLocation>
</comment>
<dbReference type="AlphaFoldDB" id="A0A2P6TGQ5"/>
<proteinExistence type="predicted"/>
<feature type="domain" description="F-box" evidence="2">
    <location>
        <begin position="8"/>
        <end position="54"/>
    </location>
</feature>
<dbReference type="Pfam" id="PF12937">
    <property type="entry name" value="F-box-like"/>
    <property type="match status" value="1"/>
</dbReference>
<dbReference type="InterPro" id="IPR032675">
    <property type="entry name" value="LRR_dom_sf"/>
</dbReference>
<dbReference type="GO" id="GO:0005930">
    <property type="term" value="C:axoneme"/>
    <property type="evidence" value="ECO:0007669"/>
    <property type="project" value="UniProtKB-SubCell"/>
</dbReference>
<keyword evidence="4" id="KW-1185">Reference proteome</keyword>
<gene>
    <name evidence="3" type="ORF">C2E21_7850</name>
</gene>
<dbReference type="SUPFAM" id="SSF52058">
    <property type="entry name" value="L domain-like"/>
    <property type="match status" value="1"/>
</dbReference>
<dbReference type="EMBL" id="LHPG02000017">
    <property type="protein sequence ID" value="PRW33299.1"/>
    <property type="molecule type" value="Genomic_DNA"/>
</dbReference>
<dbReference type="PANTHER" id="PTHR38926:SF5">
    <property type="entry name" value="F-BOX AND LEUCINE-RICH REPEAT PROTEIN 6"/>
    <property type="match status" value="1"/>
</dbReference>
<dbReference type="Proteomes" id="UP000239899">
    <property type="component" value="Unassembled WGS sequence"/>
</dbReference>
<evidence type="ECO:0000259" key="2">
    <source>
        <dbReference type="Pfam" id="PF12937"/>
    </source>
</evidence>